<gene>
    <name evidence="1" type="ORF">IMCC3317_08310</name>
</gene>
<dbReference type="Proteomes" id="UP000464657">
    <property type="component" value="Chromosome"/>
</dbReference>
<evidence type="ECO:0000313" key="2">
    <source>
        <dbReference type="Proteomes" id="UP000464657"/>
    </source>
</evidence>
<dbReference type="EMBL" id="CP019288">
    <property type="protein sequence ID" value="QHI35485.1"/>
    <property type="molecule type" value="Genomic_DNA"/>
</dbReference>
<proteinExistence type="predicted"/>
<dbReference type="OrthoDB" id="8263000at2"/>
<dbReference type="AlphaFoldDB" id="A0A7L4ZFT9"/>
<reference evidence="1 2" key="1">
    <citation type="journal article" date="2013" name="Int. J. Syst. Evol. Microbiol.">
        <title>Kordia antarctica sp. nov., isolated from Antarctic seawater.</title>
        <authorList>
            <person name="Baek K."/>
            <person name="Choi A."/>
            <person name="Kang I."/>
            <person name="Lee K."/>
            <person name="Cho J.C."/>
        </authorList>
    </citation>
    <scope>NUCLEOTIDE SEQUENCE [LARGE SCALE GENOMIC DNA]</scope>
    <source>
        <strain evidence="1 2">IMCC3317</strain>
    </source>
</reference>
<organism evidence="1 2">
    <name type="scientific">Kordia antarctica</name>
    <dbReference type="NCBI Taxonomy" id="1218801"/>
    <lineage>
        <taxon>Bacteria</taxon>
        <taxon>Pseudomonadati</taxon>
        <taxon>Bacteroidota</taxon>
        <taxon>Flavobacteriia</taxon>
        <taxon>Flavobacteriales</taxon>
        <taxon>Flavobacteriaceae</taxon>
        <taxon>Kordia</taxon>
    </lineage>
</organism>
<dbReference type="RefSeq" id="WP_160128225.1">
    <property type="nucleotide sequence ID" value="NZ_CP019288.1"/>
</dbReference>
<name>A0A7L4ZFT9_9FLAO</name>
<sequence length="944" mass="108782">MPILDEHITIPSNVSFKDDLDFEYLRDAGQQYIEELSRKIWTDYNIHDPGITIMELLCYAITDLGLRIDQPIENLVSSPENNFERMHEQFKSAKNILTCKPVTAIDYRKLFIDIKGVKNCWLAIHQLPLHTECNIADPKVSFQPFTGSEYSTESFNVKGLYTILVDFDEDEVYIEADIIAAIFTKYHQNRNLCEDLVEVLKVPKQCIRVCTQVQLENAADEEKVHATIQFEVGQYLSPSLRANSLTEMLDKELSSDKIFEGPILENGFLTPEALEKSELRKEVRLSDIMNIIMQIDGVKLIEDISIDNCPPKNDGDSDCNQNITANSDAWIICIEENHLPILCDQSTFKYKKGFLPVGLNQEKVDEYTEELEAEDKASQEKSFDDLPMPLGTYSKIKYNTVQHHLPENYGISKYGLSNTVSDERKVKAKQLQAYLLFFDQVLGTYFSHLEHTKTLLSADETLQQTYFFKAVEGINGIENLLADFPSYQENVENIIDKLEDFNERRNELLDHLIARFAEVFEDYTNTMHKLFGTSKDSVERNIINTKNKFIKEYDIISSERGLAFNYRRPSQWNTNNVSGFQKRIALLSGLDDYSRRDLFNDNITIQTLKRFTIADGVHIEYRWQIKSDDKVYLSSRKDFKSKQLAITELLEVLKLATNQNNYVLRRTKTASKRYYIALVNEKGKVIGRQYNHYYATKEKAEEKRIATIKFIDDLLFDEGFYLIENILTLPYHTGDIGELNECLPLCINECGTCAEIDPFSYQVTIIFPGYTSRFSNIDFRIFMEDLIRRELPAHIQPRICWVGHIDGALTRVEKTPIIVNPNSGISNMVISKPVVSEKKRKASKATSVFRVGEDVYDDNFTYTINEYDEDYDMKHIQKNWKAFLKSKSRKAGGYMATHNATKKLVCAINRMNTIYATGTLHDCDDDEGENKNRIILNRSALGSL</sequence>
<accession>A0A7L4ZFT9</accession>
<dbReference type="Gene3D" id="2.30.29.80">
    <property type="match status" value="1"/>
</dbReference>
<dbReference type="KEGG" id="kan:IMCC3317_08310"/>
<protein>
    <submittedName>
        <fullName evidence="1">Uncharacterized protein</fullName>
    </submittedName>
</protein>
<evidence type="ECO:0000313" key="1">
    <source>
        <dbReference type="EMBL" id="QHI35485.1"/>
    </source>
</evidence>
<keyword evidence="2" id="KW-1185">Reference proteome</keyword>